<dbReference type="RefSeq" id="WP_268611773.1">
    <property type="nucleotide sequence ID" value="NZ_CP113797.1"/>
</dbReference>
<protein>
    <recommendedName>
        <fullName evidence="5">Lipoprotein</fullName>
    </recommendedName>
</protein>
<dbReference type="AlphaFoldDB" id="A0A9E8ZE85"/>
<keyword evidence="4" id="KW-1185">Reference proteome</keyword>
<feature type="transmembrane region" description="Helical" evidence="2">
    <location>
        <begin position="12"/>
        <end position="31"/>
    </location>
</feature>
<keyword evidence="2" id="KW-0812">Transmembrane</keyword>
<sequence length="83" mass="8992">MEKLIDFARSLQLTRLVTILVVGVVLFLSTACNTGDIRGARPDVPPVQMGGQNNPYKQGGDGYTQYKSSTDPRINDANVHQGS</sequence>
<dbReference type="PROSITE" id="PS51257">
    <property type="entry name" value="PROKAR_LIPOPROTEIN"/>
    <property type="match status" value="1"/>
</dbReference>
<dbReference type="Proteomes" id="UP001163152">
    <property type="component" value="Chromosome"/>
</dbReference>
<name>A0A9E8ZE85_9CYAN</name>
<evidence type="ECO:0000256" key="2">
    <source>
        <dbReference type="SAM" id="Phobius"/>
    </source>
</evidence>
<dbReference type="InterPro" id="IPR046599">
    <property type="entry name" value="DUF6658"/>
</dbReference>
<keyword evidence="2" id="KW-1133">Transmembrane helix</keyword>
<reference evidence="3" key="1">
    <citation type="submission" date="2022-12" db="EMBL/GenBank/DDBJ databases">
        <title>Polyphasic identification of a Novel Hot-Spring Cyanobacterium Ocullathermofonsia sinensis gen nov. sp. nov. and Genomic Insights on its Adaptations to the Thermal Habitat.</title>
        <authorList>
            <person name="Daroch M."/>
            <person name="Tang J."/>
            <person name="Jiang Y."/>
        </authorList>
    </citation>
    <scope>NUCLEOTIDE SEQUENCE</scope>
    <source>
        <strain evidence="3">PKUAC-SCTA174</strain>
    </source>
</reference>
<dbReference type="KEGG" id="tsin:OXH18_07040"/>
<dbReference type="EMBL" id="CP113797">
    <property type="protein sequence ID" value="WAL61734.1"/>
    <property type="molecule type" value="Genomic_DNA"/>
</dbReference>
<evidence type="ECO:0000313" key="3">
    <source>
        <dbReference type="EMBL" id="WAL61734.1"/>
    </source>
</evidence>
<keyword evidence="2" id="KW-0472">Membrane</keyword>
<proteinExistence type="predicted"/>
<gene>
    <name evidence="3" type="ORF">OXH18_07040</name>
</gene>
<feature type="region of interest" description="Disordered" evidence="1">
    <location>
        <begin position="36"/>
        <end position="83"/>
    </location>
</feature>
<accession>A0A9E8ZE85</accession>
<dbReference type="Pfam" id="PF20363">
    <property type="entry name" value="DUF6658"/>
    <property type="match status" value="1"/>
</dbReference>
<evidence type="ECO:0000256" key="1">
    <source>
        <dbReference type="SAM" id="MobiDB-lite"/>
    </source>
</evidence>
<evidence type="ECO:0000313" key="4">
    <source>
        <dbReference type="Proteomes" id="UP001163152"/>
    </source>
</evidence>
<organism evidence="3 4">
    <name type="scientific">Thermocoleostomius sinensis A174</name>
    <dbReference type="NCBI Taxonomy" id="2016057"/>
    <lineage>
        <taxon>Bacteria</taxon>
        <taxon>Bacillati</taxon>
        <taxon>Cyanobacteriota</taxon>
        <taxon>Cyanophyceae</taxon>
        <taxon>Oculatellales</taxon>
        <taxon>Oculatellaceae</taxon>
        <taxon>Thermocoleostomius</taxon>
    </lineage>
</organism>
<evidence type="ECO:0008006" key="5">
    <source>
        <dbReference type="Google" id="ProtNLM"/>
    </source>
</evidence>
<feature type="compositionally biased region" description="Polar residues" evidence="1">
    <location>
        <begin position="65"/>
        <end position="83"/>
    </location>
</feature>